<sequence length="781" mass="85636">MALRLFLFLLFFGQIQSILAQEKKDYYYLKNKKTSLIEQKGIYFVKFGTNFNKSDLKQMGIKEEDILYFQNKNSLGAIEKSRDDIDFSFSIIKAADPKFLKGNFYTMPYYLTEKGTHVGISHLFTVKLRSPEDYNKLSSLAEDYGVKIVGKHTYRPLWYTLSCDLGSKGNALDLANIFFESGLFEYSQPDIMQEIEMLSCANGIDDPQFVDQWNLKNTGQNGGLPGADINICPVWDITKGSNDVVIAVLDMGIQTNHPDLTNLTSFSYDVDAGWSPGYCCLPHGMRVAGISGADHNDDGIAGISPNSPLMSITNSNLPSPGIIIKWADAIDIARLNGASVLTCAWRYSENYPEIEEAIENAVLFGRNGKGCVIVSGSGNNDTIPLGYPALFESVLAIGATDRNDTRASTSIFTSSFGNMLDVVAPGVEIPTLNYNANLTPPSDNYWVMNGTSASTSHVSSLAALILSVNNDLTYLEVIDIIRSTAQKVGGYNYVLGQGHDPNYSWNNEMGFGRIDACKAIYKTLESVVNITGPDYLCSTSTFTLQNAPTGSSVTWSVSPTHLFSGSTSGSGASASLSPASWASSGQATVTFSIDGGCGVIESSTEFWVGRAVSSIEGPYDMAVNTVENYFATGNPYMGITDYQWSVFPSGYHWIGNQGTNGITLSFSATGLYSLELDVVNPCGARGSEIGIYVYNPWEHFTLYPNPTSDILHISMDLETRGRGGDQDFEVSLYDGQGRELIPAKLAHQQTSLDLSRIPKGFYYVHIRYRDALLRRQIRVER</sequence>
<evidence type="ECO:0000313" key="10">
    <source>
        <dbReference type="EMBL" id="SMD45862.1"/>
    </source>
</evidence>
<dbReference type="Pfam" id="PF18962">
    <property type="entry name" value="Por_Secre_tail"/>
    <property type="match status" value="1"/>
</dbReference>
<evidence type="ECO:0000256" key="3">
    <source>
        <dbReference type="ARBA" id="ARBA00022801"/>
    </source>
</evidence>
<dbReference type="PROSITE" id="PS51892">
    <property type="entry name" value="SUBTILASE"/>
    <property type="match status" value="1"/>
</dbReference>
<evidence type="ECO:0000256" key="6">
    <source>
        <dbReference type="SAM" id="SignalP"/>
    </source>
</evidence>
<evidence type="ECO:0000259" key="7">
    <source>
        <dbReference type="Pfam" id="PF00082"/>
    </source>
</evidence>
<feature type="chain" id="PRO_5012732391" evidence="6">
    <location>
        <begin position="21"/>
        <end position="781"/>
    </location>
</feature>
<dbReference type="Pfam" id="PF19408">
    <property type="entry name" value="PKD_6"/>
    <property type="match status" value="1"/>
</dbReference>
<evidence type="ECO:0000313" key="11">
    <source>
        <dbReference type="Proteomes" id="UP000192333"/>
    </source>
</evidence>
<feature type="active site" description="Charge relay system" evidence="5">
    <location>
        <position position="250"/>
    </location>
</feature>
<feature type="active site" description="Charge relay system" evidence="5">
    <location>
        <position position="283"/>
    </location>
</feature>
<dbReference type="OrthoDB" id="9813435at2"/>
<feature type="active site" description="Charge relay system" evidence="5">
    <location>
        <position position="452"/>
    </location>
</feature>
<dbReference type="InterPro" id="IPR036852">
    <property type="entry name" value="Peptidase_S8/S53_dom_sf"/>
</dbReference>
<proteinExistence type="inferred from homology"/>
<organism evidence="10 11">
    <name type="scientific">Aquiflexum balticum DSM 16537</name>
    <dbReference type="NCBI Taxonomy" id="758820"/>
    <lineage>
        <taxon>Bacteria</taxon>
        <taxon>Pseudomonadati</taxon>
        <taxon>Bacteroidota</taxon>
        <taxon>Cytophagia</taxon>
        <taxon>Cytophagales</taxon>
        <taxon>Cyclobacteriaceae</taxon>
        <taxon>Aquiflexum</taxon>
    </lineage>
</organism>
<feature type="domain" description="PKD-like" evidence="9">
    <location>
        <begin position="613"/>
        <end position="687"/>
    </location>
</feature>
<dbReference type="InterPro" id="IPR050131">
    <property type="entry name" value="Peptidase_S8_subtilisin-like"/>
</dbReference>
<feature type="domain" description="Secretion system C-terminal sorting" evidence="8">
    <location>
        <begin position="702"/>
        <end position="768"/>
    </location>
</feature>
<comment type="similarity">
    <text evidence="1 5">Belongs to the peptidase S8 family.</text>
</comment>
<feature type="domain" description="Peptidase S8/S53" evidence="7">
    <location>
        <begin position="242"/>
        <end position="497"/>
    </location>
</feature>
<evidence type="ECO:0000256" key="1">
    <source>
        <dbReference type="ARBA" id="ARBA00011073"/>
    </source>
</evidence>
<dbReference type="PRINTS" id="PR00723">
    <property type="entry name" value="SUBTILISIN"/>
</dbReference>
<feature type="signal peptide" evidence="6">
    <location>
        <begin position="1"/>
        <end position="20"/>
    </location>
</feature>
<evidence type="ECO:0000256" key="2">
    <source>
        <dbReference type="ARBA" id="ARBA00022670"/>
    </source>
</evidence>
<dbReference type="NCBIfam" id="TIGR04183">
    <property type="entry name" value="Por_Secre_tail"/>
    <property type="match status" value="1"/>
</dbReference>
<dbReference type="EMBL" id="LT838813">
    <property type="protein sequence ID" value="SMD45862.1"/>
    <property type="molecule type" value="Genomic_DNA"/>
</dbReference>
<dbReference type="PANTHER" id="PTHR43806">
    <property type="entry name" value="PEPTIDASE S8"/>
    <property type="match status" value="1"/>
</dbReference>
<keyword evidence="6" id="KW-0732">Signal</keyword>
<evidence type="ECO:0000256" key="5">
    <source>
        <dbReference type="PROSITE-ProRule" id="PRU01240"/>
    </source>
</evidence>
<dbReference type="InterPro" id="IPR015500">
    <property type="entry name" value="Peptidase_S8_subtilisin-rel"/>
</dbReference>
<evidence type="ECO:0000259" key="8">
    <source>
        <dbReference type="Pfam" id="PF18962"/>
    </source>
</evidence>
<gene>
    <name evidence="10" type="ORF">SAMN00777080_4533</name>
</gene>
<dbReference type="Pfam" id="PF00082">
    <property type="entry name" value="Peptidase_S8"/>
    <property type="match status" value="1"/>
</dbReference>
<dbReference type="InterPro" id="IPR000209">
    <property type="entry name" value="Peptidase_S8/S53_dom"/>
</dbReference>
<dbReference type="Gene3D" id="3.40.50.200">
    <property type="entry name" value="Peptidase S8/S53 domain"/>
    <property type="match status" value="1"/>
</dbReference>
<keyword evidence="11" id="KW-1185">Reference proteome</keyword>
<dbReference type="GO" id="GO:0004252">
    <property type="term" value="F:serine-type endopeptidase activity"/>
    <property type="evidence" value="ECO:0007669"/>
    <property type="project" value="UniProtKB-UniRule"/>
</dbReference>
<keyword evidence="2 5" id="KW-0645">Protease</keyword>
<dbReference type="PANTHER" id="PTHR43806:SF11">
    <property type="entry name" value="CEREVISIN-RELATED"/>
    <property type="match status" value="1"/>
</dbReference>
<accession>A0A1W2HAV8</accession>
<dbReference type="GO" id="GO:0006508">
    <property type="term" value="P:proteolysis"/>
    <property type="evidence" value="ECO:0007669"/>
    <property type="project" value="UniProtKB-KW"/>
</dbReference>
<reference evidence="11" key="1">
    <citation type="submission" date="2017-04" db="EMBL/GenBank/DDBJ databases">
        <authorList>
            <person name="Varghese N."/>
            <person name="Submissions S."/>
        </authorList>
    </citation>
    <scope>NUCLEOTIDE SEQUENCE [LARGE SCALE GENOMIC DNA]</scope>
    <source>
        <strain evidence="11">DSM 16537</strain>
    </source>
</reference>
<dbReference type="STRING" id="758820.SAMN00777080_4533"/>
<dbReference type="InterPro" id="IPR045829">
    <property type="entry name" value="PKD_6"/>
</dbReference>
<dbReference type="Proteomes" id="UP000192333">
    <property type="component" value="Chromosome I"/>
</dbReference>
<name>A0A1W2HAV8_9BACT</name>
<dbReference type="SUPFAM" id="SSF52743">
    <property type="entry name" value="Subtilisin-like"/>
    <property type="match status" value="1"/>
</dbReference>
<keyword evidence="4 5" id="KW-0720">Serine protease</keyword>
<dbReference type="AlphaFoldDB" id="A0A1W2HAV8"/>
<protein>
    <submittedName>
        <fullName evidence="10">Por secretion system C-terminal sorting domain-containing protein</fullName>
    </submittedName>
</protein>
<keyword evidence="3 5" id="KW-0378">Hydrolase</keyword>
<dbReference type="RefSeq" id="WP_084122829.1">
    <property type="nucleotide sequence ID" value="NZ_LT838813.1"/>
</dbReference>
<evidence type="ECO:0000259" key="9">
    <source>
        <dbReference type="Pfam" id="PF19408"/>
    </source>
</evidence>
<evidence type="ECO:0000256" key="4">
    <source>
        <dbReference type="ARBA" id="ARBA00022825"/>
    </source>
</evidence>
<dbReference type="InterPro" id="IPR026444">
    <property type="entry name" value="Secre_tail"/>
</dbReference>